<feature type="domain" description="Helicase C-terminal" evidence="9">
    <location>
        <begin position="213"/>
        <end position="381"/>
    </location>
</feature>
<keyword evidence="1 7" id="KW-0547">Nucleotide-binding</keyword>
<dbReference type="CDD" id="cd18787">
    <property type="entry name" value="SF2_C_DEAD"/>
    <property type="match status" value="1"/>
</dbReference>
<dbReference type="GO" id="GO:0016787">
    <property type="term" value="F:hydrolase activity"/>
    <property type="evidence" value="ECO:0007669"/>
    <property type="project" value="UniProtKB-KW"/>
</dbReference>
<evidence type="ECO:0000256" key="7">
    <source>
        <dbReference type="RuleBase" id="RU000492"/>
    </source>
</evidence>
<gene>
    <name evidence="11" type="ORF">AVDCRST_MAG74-2622</name>
</gene>
<evidence type="ECO:0000256" key="6">
    <source>
        <dbReference type="PROSITE-ProRule" id="PRU00552"/>
    </source>
</evidence>
<dbReference type="SUPFAM" id="SSF52540">
    <property type="entry name" value="P-loop containing nucleoside triphosphate hydrolases"/>
    <property type="match status" value="1"/>
</dbReference>
<dbReference type="Pfam" id="PF00271">
    <property type="entry name" value="Helicase_C"/>
    <property type="match status" value="1"/>
</dbReference>
<dbReference type="GO" id="GO:0005829">
    <property type="term" value="C:cytosol"/>
    <property type="evidence" value="ECO:0007669"/>
    <property type="project" value="TreeGrafter"/>
</dbReference>
<dbReference type="InterPro" id="IPR014014">
    <property type="entry name" value="RNA_helicase_DEAD_Q_motif"/>
</dbReference>
<comment type="similarity">
    <text evidence="5 7">Belongs to the DEAD box helicase family.</text>
</comment>
<dbReference type="EMBL" id="CADCUR010000243">
    <property type="protein sequence ID" value="CAA9415868.1"/>
    <property type="molecule type" value="Genomic_DNA"/>
</dbReference>
<keyword evidence="2 7" id="KW-0378">Hydrolase</keyword>
<keyword evidence="4 7" id="KW-0067">ATP-binding</keyword>
<sequence>MNFKQLGLQTALTQVCESLGFTEPTPIQIQTIPAVLEGADVIACAETGTGKTAAFLLPLIQRLLENKTKGVAVLVLAPTRELATQIEAACREFAHKKLRCVALIGGAGYKRQTENLRGANIVVATPGRLIDFMQQGAIDFSTLETLVLDEADRMLDMGFLPAIRRILESIPKKRQTLFFSATITVEVGKIAKAMMNSQPQYIEVSRGGQTAVTIEQTAYPVSAQSKTVLLLDLLEREKFERVLVFTRTKRSADRLSHILEARSHKATRIHGDRSQSQREAALRGFKNGQTRVLVATDVAARGIDIDSVSHVINYDVPEAAEDYVHRIGRTGRAGQKGRAITLVAPGEELNMRSIERLTGQKVERVLLPDFGGVLPTFEKPKQPFRALSKGRSRSFRSR</sequence>
<dbReference type="GO" id="GO:0003724">
    <property type="term" value="F:RNA helicase activity"/>
    <property type="evidence" value="ECO:0007669"/>
    <property type="project" value="InterPro"/>
</dbReference>
<evidence type="ECO:0000313" key="11">
    <source>
        <dbReference type="EMBL" id="CAA9415868.1"/>
    </source>
</evidence>
<dbReference type="Gene3D" id="3.40.50.300">
    <property type="entry name" value="P-loop containing nucleotide triphosphate hydrolases"/>
    <property type="match status" value="2"/>
</dbReference>
<evidence type="ECO:0000256" key="5">
    <source>
        <dbReference type="ARBA" id="ARBA00038437"/>
    </source>
</evidence>
<name>A0A6J4PNV4_9BACT</name>
<evidence type="ECO:0000256" key="4">
    <source>
        <dbReference type="ARBA" id="ARBA00022840"/>
    </source>
</evidence>
<dbReference type="SMART" id="SM00490">
    <property type="entry name" value="HELICc"/>
    <property type="match status" value="1"/>
</dbReference>
<evidence type="ECO:0000259" key="9">
    <source>
        <dbReference type="PROSITE" id="PS51194"/>
    </source>
</evidence>
<evidence type="ECO:0000259" key="10">
    <source>
        <dbReference type="PROSITE" id="PS51195"/>
    </source>
</evidence>
<proteinExistence type="inferred from homology"/>
<keyword evidence="3 7" id="KW-0347">Helicase</keyword>
<dbReference type="InterPro" id="IPR001650">
    <property type="entry name" value="Helicase_C-like"/>
</dbReference>
<dbReference type="PROSITE" id="PS51195">
    <property type="entry name" value="Q_MOTIF"/>
    <property type="match status" value="1"/>
</dbReference>
<dbReference type="PANTHER" id="PTHR47959:SF13">
    <property type="entry name" value="ATP-DEPENDENT RNA HELICASE RHLE"/>
    <property type="match status" value="1"/>
</dbReference>
<accession>A0A6J4PNV4</accession>
<evidence type="ECO:0000256" key="2">
    <source>
        <dbReference type="ARBA" id="ARBA00022801"/>
    </source>
</evidence>
<dbReference type="PROSITE" id="PS51192">
    <property type="entry name" value="HELICASE_ATP_BIND_1"/>
    <property type="match status" value="1"/>
</dbReference>
<dbReference type="InterPro" id="IPR050079">
    <property type="entry name" value="DEAD_box_RNA_helicase"/>
</dbReference>
<dbReference type="SMART" id="SM00487">
    <property type="entry name" value="DEXDc"/>
    <property type="match status" value="1"/>
</dbReference>
<dbReference type="PROSITE" id="PS51194">
    <property type="entry name" value="HELICASE_CTER"/>
    <property type="match status" value="1"/>
</dbReference>
<dbReference type="PANTHER" id="PTHR47959">
    <property type="entry name" value="ATP-DEPENDENT RNA HELICASE RHLE-RELATED"/>
    <property type="match status" value="1"/>
</dbReference>
<organism evidence="11">
    <name type="scientific">uncultured Pyrinomonadaceae bacterium</name>
    <dbReference type="NCBI Taxonomy" id="2283094"/>
    <lineage>
        <taxon>Bacteria</taxon>
        <taxon>Pseudomonadati</taxon>
        <taxon>Acidobacteriota</taxon>
        <taxon>Blastocatellia</taxon>
        <taxon>Blastocatellales</taxon>
        <taxon>Pyrinomonadaceae</taxon>
        <taxon>environmental samples</taxon>
    </lineage>
</organism>
<dbReference type="InterPro" id="IPR000629">
    <property type="entry name" value="RNA-helicase_DEAD-box_CS"/>
</dbReference>
<dbReference type="PROSITE" id="PS00039">
    <property type="entry name" value="DEAD_ATP_HELICASE"/>
    <property type="match status" value="1"/>
</dbReference>
<dbReference type="GO" id="GO:0005524">
    <property type="term" value="F:ATP binding"/>
    <property type="evidence" value="ECO:0007669"/>
    <property type="project" value="UniProtKB-KW"/>
</dbReference>
<evidence type="ECO:0000256" key="1">
    <source>
        <dbReference type="ARBA" id="ARBA00022741"/>
    </source>
</evidence>
<dbReference type="GO" id="GO:0003676">
    <property type="term" value="F:nucleic acid binding"/>
    <property type="evidence" value="ECO:0007669"/>
    <property type="project" value="InterPro"/>
</dbReference>
<feature type="domain" description="DEAD-box RNA helicase Q" evidence="10">
    <location>
        <begin position="1"/>
        <end position="29"/>
    </location>
</feature>
<reference evidence="11" key="1">
    <citation type="submission" date="2020-02" db="EMBL/GenBank/DDBJ databases">
        <authorList>
            <person name="Meier V. D."/>
        </authorList>
    </citation>
    <scope>NUCLEOTIDE SEQUENCE</scope>
    <source>
        <strain evidence="11">AVDCRST_MAG74</strain>
    </source>
</reference>
<feature type="short sequence motif" description="Q motif" evidence="6">
    <location>
        <begin position="1"/>
        <end position="29"/>
    </location>
</feature>
<dbReference type="InterPro" id="IPR027417">
    <property type="entry name" value="P-loop_NTPase"/>
</dbReference>
<dbReference type="Pfam" id="PF00270">
    <property type="entry name" value="DEAD"/>
    <property type="match status" value="1"/>
</dbReference>
<evidence type="ECO:0000256" key="3">
    <source>
        <dbReference type="ARBA" id="ARBA00022806"/>
    </source>
</evidence>
<protein>
    <submittedName>
        <fullName evidence="11">ATP-dependent RNA helicase RhlE</fullName>
    </submittedName>
</protein>
<dbReference type="AlphaFoldDB" id="A0A6J4PNV4"/>
<dbReference type="InterPro" id="IPR014001">
    <property type="entry name" value="Helicase_ATP-bd"/>
</dbReference>
<dbReference type="InterPro" id="IPR011545">
    <property type="entry name" value="DEAD/DEAH_box_helicase_dom"/>
</dbReference>
<dbReference type="InterPro" id="IPR044742">
    <property type="entry name" value="DEAD/DEAH_RhlB"/>
</dbReference>
<feature type="domain" description="Helicase ATP-binding" evidence="8">
    <location>
        <begin position="32"/>
        <end position="201"/>
    </location>
</feature>
<dbReference type="CDD" id="cd00268">
    <property type="entry name" value="DEADc"/>
    <property type="match status" value="1"/>
</dbReference>
<evidence type="ECO:0000259" key="8">
    <source>
        <dbReference type="PROSITE" id="PS51192"/>
    </source>
</evidence>